<reference evidence="1 2" key="1">
    <citation type="submission" date="2024-01" db="EMBL/GenBank/DDBJ databases">
        <title>Unpublished Manusciprt.</title>
        <authorList>
            <person name="Duman M."/>
            <person name="Valdes E.G."/>
            <person name="Ajmi N."/>
            <person name="Altun S."/>
            <person name="Saticioglu I.B."/>
        </authorList>
    </citation>
    <scope>NUCLEOTIDE SEQUENCE [LARGE SCALE GENOMIC DNA]</scope>
    <source>
        <strain evidence="1 2">120P</strain>
    </source>
</reference>
<dbReference type="EMBL" id="JAZDQP010000018">
    <property type="protein sequence ID" value="MEE1869152.1"/>
    <property type="molecule type" value="Genomic_DNA"/>
</dbReference>
<comment type="caution">
    <text evidence="1">The sequence shown here is derived from an EMBL/GenBank/DDBJ whole genome shotgun (WGS) entry which is preliminary data.</text>
</comment>
<dbReference type="Proteomes" id="UP001307839">
    <property type="component" value="Unassembled WGS sequence"/>
</dbReference>
<dbReference type="RefSeq" id="WP_330080627.1">
    <property type="nucleotide sequence ID" value="NZ_JAZDCU010000017.1"/>
</dbReference>
<proteinExistence type="predicted"/>
<evidence type="ECO:0000313" key="2">
    <source>
        <dbReference type="Proteomes" id="UP001307839"/>
    </source>
</evidence>
<gene>
    <name evidence="1" type="ORF">V0R53_22460</name>
</gene>
<organism evidence="1 2">
    <name type="scientific">Pseudomonas auratipiscis</name>
    <dbReference type="NCBI Taxonomy" id="3115853"/>
    <lineage>
        <taxon>Bacteria</taxon>
        <taxon>Pseudomonadati</taxon>
        <taxon>Pseudomonadota</taxon>
        <taxon>Gammaproteobacteria</taxon>
        <taxon>Pseudomonadales</taxon>
        <taxon>Pseudomonadaceae</taxon>
        <taxon>Pseudomonas</taxon>
    </lineage>
</organism>
<name>A0AB35WXG8_9PSED</name>
<protein>
    <submittedName>
        <fullName evidence="1">YjfI family protein</fullName>
    </submittedName>
</protein>
<keyword evidence="2" id="KW-1185">Reference proteome</keyword>
<evidence type="ECO:0000313" key="1">
    <source>
        <dbReference type="EMBL" id="MEE1869152.1"/>
    </source>
</evidence>
<sequence>MQPIWTAQVLYEALSETEWVKADHVALELIQGSDPSLHATMHDHGDLPLYLAVMGEQIVVEALLWPVCDVKEPSAFNEEVLRSHKLFPLSSIGLEKMPNGQDGYIMFGALSSSANLSDVVFEVELLAGNVIKATQAYEDFLKPKHQQES</sequence>
<dbReference type="InterPro" id="IPR019231">
    <property type="entry name" value="DUF2170"/>
</dbReference>
<dbReference type="AlphaFoldDB" id="A0AB35WXG8"/>
<accession>A0AB35WXG8</accession>
<dbReference type="Pfam" id="PF09938">
    <property type="entry name" value="DUF2170"/>
    <property type="match status" value="1"/>
</dbReference>